<dbReference type="KEGG" id="csol:105365166"/>
<evidence type="ECO:0000313" key="2">
    <source>
        <dbReference type="Proteomes" id="UP000695007"/>
    </source>
</evidence>
<protein>
    <submittedName>
        <fullName evidence="3">Uncharacterized protein LOC105365166</fullName>
    </submittedName>
</protein>
<feature type="region of interest" description="Disordered" evidence="1">
    <location>
        <begin position="1"/>
        <end position="139"/>
    </location>
</feature>
<evidence type="ECO:0000313" key="3">
    <source>
        <dbReference type="RefSeq" id="XP_011501563.1"/>
    </source>
</evidence>
<organism evidence="2 3">
    <name type="scientific">Ceratosolen solmsi marchali</name>
    <dbReference type="NCBI Taxonomy" id="326594"/>
    <lineage>
        <taxon>Eukaryota</taxon>
        <taxon>Metazoa</taxon>
        <taxon>Ecdysozoa</taxon>
        <taxon>Arthropoda</taxon>
        <taxon>Hexapoda</taxon>
        <taxon>Insecta</taxon>
        <taxon>Pterygota</taxon>
        <taxon>Neoptera</taxon>
        <taxon>Endopterygota</taxon>
        <taxon>Hymenoptera</taxon>
        <taxon>Apocrita</taxon>
        <taxon>Proctotrupomorpha</taxon>
        <taxon>Chalcidoidea</taxon>
        <taxon>Agaonidae</taxon>
        <taxon>Agaoninae</taxon>
        <taxon>Ceratosolen</taxon>
    </lineage>
</organism>
<feature type="compositionally biased region" description="Basic and acidic residues" evidence="1">
    <location>
        <begin position="95"/>
        <end position="126"/>
    </location>
</feature>
<name>A0AAJ6YP15_9HYME</name>
<dbReference type="AlphaFoldDB" id="A0AAJ6YP15"/>
<dbReference type="GeneID" id="105365166"/>
<evidence type="ECO:0000256" key="1">
    <source>
        <dbReference type="SAM" id="MobiDB-lite"/>
    </source>
</evidence>
<keyword evidence="2" id="KW-1185">Reference proteome</keyword>
<feature type="compositionally biased region" description="Basic residues" evidence="1">
    <location>
        <begin position="61"/>
        <end position="81"/>
    </location>
</feature>
<reference evidence="3" key="1">
    <citation type="submission" date="2025-08" db="UniProtKB">
        <authorList>
            <consortium name="RefSeq"/>
        </authorList>
    </citation>
    <scope>IDENTIFICATION</scope>
</reference>
<sequence>MASAAGPAPSGGPLSFMGCMREASPPPYEEQHHQRPAGLPTGETSHLGGAHGFDSMPKAEPKKRRFHPLRGLRRIFRKKSRGAADARLGGPGTAADRETNGEHVRDREEITIRDPAGRAEEIRSRSASELLTDSCDRDQ</sequence>
<dbReference type="RefSeq" id="XP_011501563.1">
    <property type="nucleotide sequence ID" value="XM_011503261.1"/>
</dbReference>
<gene>
    <name evidence="3" type="primary">LOC105365166</name>
</gene>
<dbReference type="Proteomes" id="UP000695007">
    <property type="component" value="Unplaced"/>
</dbReference>
<proteinExistence type="predicted"/>
<accession>A0AAJ6YP15</accession>
<feature type="compositionally biased region" description="Low complexity" evidence="1">
    <location>
        <begin position="1"/>
        <end position="15"/>
    </location>
</feature>